<dbReference type="GO" id="GO:0008270">
    <property type="term" value="F:zinc ion binding"/>
    <property type="evidence" value="ECO:0007669"/>
    <property type="project" value="UniProtKB-UniRule"/>
</dbReference>
<dbReference type="SMART" id="SM00980">
    <property type="entry name" value="THAP"/>
    <property type="match status" value="1"/>
</dbReference>
<dbReference type="PROSITE" id="PS50157">
    <property type="entry name" value="ZINC_FINGER_C2H2_2"/>
    <property type="match status" value="2"/>
</dbReference>
<feature type="binding site" evidence="8">
    <location>
        <position position="397"/>
    </location>
    <ligand>
        <name>Zn(2+)</name>
        <dbReference type="ChEBI" id="CHEBI:29105"/>
    </ligand>
</feature>
<dbReference type="PROSITE" id="PS00028">
    <property type="entry name" value="ZINC_FINGER_C2H2_1"/>
    <property type="match status" value="2"/>
</dbReference>
<name>B0W108_CULQU</name>
<dbReference type="Pfam" id="PF05485">
    <property type="entry name" value="THAP"/>
    <property type="match status" value="1"/>
</dbReference>
<dbReference type="GO" id="GO:0005634">
    <property type="term" value="C:nucleus"/>
    <property type="evidence" value="ECO:0007669"/>
    <property type="project" value="InterPro"/>
</dbReference>
<dbReference type="GO" id="GO:0003677">
    <property type="term" value="F:DNA binding"/>
    <property type="evidence" value="ECO:0007669"/>
    <property type="project" value="UniProtKB-UniRule"/>
</dbReference>
<dbReference type="HOGENOM" id="CLU_393431_0_0_1"/>
<dbReference type="SMART" id="SM00692">
    <property type="entry name" value="DM3"/>
    <property type="match status" value="1"/>
</dbReference>
<dbReference type="InParanoid" id="B0W108"/>
<dbReference type="VEuPathDB" id="VectorBase:CQUJHB011248"/>
<evidence type="ECO:0000313" key="12">
    <source>
        <dbReference type="EMBL" id="EDS42825.1"/>
    </source>
</evidence>
<keyword evidence="4 8" id="KW-0862">Zinc</keyword>
<evidence type="ECO:0000313" key="13">
    <source>
        <dbReference type="EnsemblMetazoa" id="CPIJ000629-PA"/>
    </source>
</evidence>
<feature type="domain" description="C2H2-type" evidence="9">
    <location>
        <begin position="527"/>
        <end position="555"/>
    </location>
</feature>
<accession>B0W108</accession>
<evidence type="ECO:0000256" key="8">
    <source>
        <dbReference type="PROSITE-ProRule" id="PRU01263"/>
    </source>
</evidence>
<dbReference type="PANTHER" id="PTHR24409">
    <property type="entry name" value="ZINC FINGER PROTEIN 142"/>
    <property type="match status" value="1"/>
</dbReference>
<dbReference type="AlphaFoldDB" id="B0W108"/>
<evidence type="ECO:0000256" key="1">
    <source>
        <dbReference type="ARBA" id="ARBA00022723"/>
    </source>
</evidence>
<reference evidence="12" key="1">
    <citation type="submission" date="2007-03" db="EMBL/GenBank/DDBJ databases">
        <title>Annotation of Culex pipiens quinquefasciatus.</title>
        <authorList>
            <consortium name="The Broad Institute Genome Sequencing Platform"/>
            <person name="Atkinson P.W."/>
            <person name="Hemingway J."/>
            <person name="Christensen B.M."/>
            <person name="Higgs S."/>
            <person name="Kodira C."/>
            <person name="Hannick L."/>
            <person name="Megy K."/>
            <person name="O'Leary S."/>
            <person name="Pearson M."/>
            <person name="Haas B.J."/>
            <person name="Mauceli E."/>
            <person name="Wortman J.R."/>
            <person name="Lee N.H."/>
            <person name="Guigo R."/>
            <person name="Stanke M."/>
            <person name="Alvarado L."/>
            <person name="Amedeo P."/>
            <person name="Antoine C.H."/>
            <person name="Arensburger P."/>
            <person name="Bidwell S.L."/>
            <person name="Crawford M."/>
            <person name="Camaro F."/>
            <person name="Devon K."/>
            <person name="Engels R."/>
            <person name="Hammond M."/>
            <person name="Howarth C."/>
            <person name="Koehrsen M."/>
            <person name="Lawson D."/>
            <person name="Montgomery P."/>
            <person name="Nene V."/>
            <person name="Nusbaum C."/>
            <person name="Puiu D."/>
            <person name="Romero-Severson J."/>
            <person name="Severson D.W."/>
            <person name="Shumway M."/>
            <person name="Sisk P."/>
            <person name="Stolte C."/>
            <person name="Zeng Q."/>
            <person name="Eisenstadt E."/>
            <person name="Fraser-Liggett C."/>
            <person name="Strausberg R."/>
            <person name="Galagan J."/>
            <person name="Birren B."/>
            <person name="Collins F.H."/>
        </authorList>
    </citation>
    <scope>NUCLEOTIDE SEQUENCE [LARGE SCALE GENOMIC DNA]</scope>
    <source>
        <strain evidence="12">JHB</strain>
    </source>
</reference>
<evidence type="ECO:0000259" key="9">
    <source>
        <dbReference type="PROSITE" id="PS50157"/>
    </source>
</evidence>
<feature type="domain" description="ZAD" evidence="11">
    <location>
        <begin position="392"/>
        <end position="469"/>
    </location>
</feature>
<dbReference type="Gene3D" id="3.40.1800.20">
    <property type="match status" value="1"/>
</dbReference>
<dbReference type="KEGG" id="cqu:CpipJ_CPIJ000629"/>
<sequence length="701" mass="80257">MIKCLILGCVSAKDPTDGSGGVLFFEFPNDTDVRRKWCDSIEAFQGPLTEFTEVCERHFEPEALVENRYLKWDAVPTLFETTDFNGTKTLLEVINGCVEQDGSGQVRCRLQENDVPCCFSQERFESRALLRHICEAHVAFAEFVGLSGVKRTNRMISTCTNGRSKVAQLTKKVLNHVSIDEDGYRCRIEGSTCLYFQLKMFPNNFARHFRDMHPVKAFDNGYFDGFRREDICLKKKVKFIIGHSQCDYSVKIFNVEKLRRHFCEEHPTEAGQYRLFKTTQRLIRADSDQESLPLKYLQLVEANVVRTRNGIVRCRISNSDCRYKQRGFVPGSFYCHFSLHHPVEARAKGFFASEEHSEREPTPVPMETAEEFITSPSDDDLRLTTPSDDPSSYCRLCFSIAQPLRPIFAGPEDIDGGGLVELISNCTNIRLCARTDFPSSICYECTQKLDDIQRFRQLCETLDTVVRRQGRMKRDLSVESDGEPEVTPVADAPQVETIANSTDDGRQSVPEKRRNYTELSIRDQIYFKCTDCGFLSTSGENVKRHWVRFHTGRKKLAAKITCSVTGCSDFFFSPKTQKHHLEIVHGIRNKVNVKVPDRIKIDEAYVKLEESQYACRNCGKLYPTIPSVLEHFKQSHRWSKIYRKEKIEIAQESPVDNVCQAVVINGVSYFKCRDCEVLMVKKSDLAVHWLKQHGEGANGSH</sequence>
<protein>
    <submittedName>
        <fullName evidence="12">Predicted protein</fullName>
    </submittedName>
</protein>
<evidence type="ECO:0000259" key="11">
    <source>
        <dbReference type="PROSITE" id="PS51915"/>
    </source>
</evidence>
<keyword evidence="5 7" id="KW-0238">DNA-binding</keyword>
<dbReference type="PROSITE" id="PS51915">
    <property type="entry name" value="ZAD"/>
    <property type="match status" value="1"/>
</dbReference>
<feature type="binding site" evidence="8">
    <location>
        <position position="442"/>
    </location>
    <ligand>
        <name>Zn(2+)</name>
        <dbReference type="ChEBI" id="CHEBI:29105"/>
    </ligand>
</feature>
<dbReference type="SMART" id="SM00355">
    <property type="entry name" value="ZnF_C2H2"/>
    <property type="match status" value="4"/>
</dbReference>
<reference evidence="13" key="2">
    <citation type="submission" date="2020-05" db="UniProtKB">
        <authorList>
            <consortium name="EnsemblMetazoa"/>
        </authorList>
    </citation>
    <scope>IDENTIFICATION</scope>
    <source>
        <strain evidence="13">JHB</strain>
    </source>
</reference>
<feature type="domain" description="C2H2-type" evidence="9">
    <location>
        <begin position="613"/>
        <end position="641"/>
    </location>
</feature>
<dbReference type="SMART" id="SM00868">
    <property type="entry name" value="zf-AD"/>
    <property type="match status" value="1"/>
</dbReference>
<evidence type="ECO:0000256" key="2">
    <source>
        <dbReference type="ARBA" id="ARBA00022737"/>
    </source>
</evidence>
<dbReference type="EMBL" id="DS231819">
    <property type="protein sequence ID" value="EDS42825.1"/>
    <property type="molecule type" value="Genomic_DNA"/>
</dbReference>
<dbReference type="InterPro" id="IPR012934">
    <property type="entry name" value="Znf_AD"/>
</dbReference>
<dbReference type="InterPro" id="IPR013087">
    <property type="entry name" value="Znf_C2H2_type"/>
</dbReference>
<feature type="binding site" evidence="8">
    <location>
        <position position="394"/>
    </location>
    <ligand>
        <name>Zn(2+)</name>
        <dbReference type="ChEBI" id="CHEBI:29105"/>
    </ligand>
</feature>
<dbReference type="Gene3D" id="3.30.160.60">
    <property type="entry name" value="Classic Zinc Finger"/>
    <property type="match status" value="2"/>
</dbReference>
<dbReference type="SUPFAM" id="SSF57716">
    <property type="entry name" value="Glucocorticoid receptor-like (DNA-binding domain)"/>
    <property type="match status" value="2"/>
</dbReference>
<evidence type="ECO:0000256" key="5">
    <source>
        <dbReference type="ARBA" id="ARBA00023125"/>
    </source>
</evidence>
<keyword evidence="3 6" id="KW-0863">Zinc-finger</keyword>
<keyword evidence="1 8" id="KW-0479">Metal-binding</keyword>
<evidence type="ECO:0000313" key="14">
    <source>
        <dbReference type="Proteomes" id="UP000002320"/>
    </source>
</evidence>
<organism>
    <name type="scientific">Culex quinquefasciatus</name>
    <name type="common">Southern house mosquito</name>
    <name type="synonym">Culex pungens</name>
    <dbReference type="NCBI Taxonomy" id="7176"/>
    <lineage>
        <taxon>Eukaryota</taxon>
        <taxon>Metazoa</taxon>
        <taxon>Ecdysozoa</taxon>
        <taxon>Arthropoda</taxon>
        <taxon>Hexapoda</taxon>
        <taxon>Insecta</taxon>
        <taxon>Pterygota</taxon>
        <taxon>Neoptera</taxon>
        <taxon>Endopterygota</taxon>
        <taxon>Diptera</taxon>
        <taxon>Nematocera</taxon>
        <taxon>Culicoidea</taxon>
        <taxon>Culicidae</taxon>
        <taxon>Culicinae</taxon>
        <taxon>Culicini</taxon>
        <taxon>Culex</taxon>
        <taxon>Culex</taxon>
    </lineage>
</organism>
<evidence type="ECO:0000256" key="3">
    <source>
        <dbReference type="ARBA" id="ARBA00022771"/>
    </source>
</evidence>
<dbReference type="OrthoDB" id="6611034at2759"/>
<evidence type="ECO:0000256" key="6">
    <source>
        <dbReference type="PROSITE-ProRule" id="PRU00042"/>
    </source>
</evidence>
<gene>
    <name evidence="13" type="primary">6031644</name>
    <name evidence="12" type="ORF">CpipJ_CPIJ000629</name>
</gene>
<evidence type="ECO:0000256" key="7">
    <source>
        <dbReference type="PROSITE-ProRule" id="PRU00309"/>
    </source>
</evidence>
<feature type="binding site" evidence="8">
    <location>
        <position position="445"/>
    </location>
    <ligand>
        <name>Zn(2+)</name>
        <dbReference type="ChEBI" id="CHEBI:29105"/>
    </ligand>
</feature>
<dbReference type="EnsemblMetazoa" id="CPIJ000629-RA">
    <property type="protein sequence ID" value="CPIJ000629-PA"/>
    <property type="gene ID" value="CPIJ000629"/>
</dbReference>
<dbReference type="Pfam" id="PF07776">
    <property type="entry name" value="zf-AD"/>
    <property type="match status" value="1"/>
</dbReference>
<evidence type="ECO:0000256" key="4">
    <source>
        <dbReference type="ARBA" id="ARBA00022833"/>
    </source>
</evidence>
<keyword evidence="14" id="KW-1185">Reference proteome</keyword>
<keyword evidence="2" id="KW-0677">Repeat</keyword>
<feature type="domain" description="THAP-type" evidence="10">
    <location>
        <begin position="1"/>
        <end position="79"/>
    </location>
</feature>
<evidence type="ECO:0000259" key="10">
    <source>
        <dbReference type="PROSITE" id="PS50950"/>
    </source>
</evidence>
<dbReference type="PROSITE" id="PS50950">
    <property type="entry name" value="ZF_THAP"/>
    <property type="match status" value="1"/>
</dbReference>
<dbReference type="InterPro" id="IPR006612">
    <property type="entry name" value="THAP_Znf"/>
</dbReference>
<dbReference type="Proteomes" id="UP000002320">
    <property type="component" value="Unassembled WGS sequence"/>
</dbReference>
<proteinExistence type="predicted"/>
<dbReference type="VEuPathDB" id="VectorBase:CPIJ000629"/>